<feature type="coiled-coil region" evidence="1">
    <location>
        <begin position="1"/>
        <end position="28"/>
    </location>
</feature>
<reference evidence="2 3" key="1">
    <citation type="submission" date="2018-09" db="EMBL/GenBank/DDBJ databases">
        <title>Genomic investigation of the strawberry pathogen Phytophthora fragariae indicates pathogenicity is determined by transcriptional variation in three key races.</title>
        <authorList>
            <person name="Adams T.M."/>
            <person name="Armitage A.D."/>
            <person name="Sobczyk M.K."/>
            <person name="Bates H.J."/>
            <person name="Dunwell J.M."/>
            <person name="Nellist C.F."/>
            <person name="Harrison R.J."/>
        </authorList>
    </citation>
    <scope>NUCLEOTIDE SEQUENCE [LARGE SCALE GENOMIC DNA]</scope>
    <source>
        <strain evidence="2 3">SCRP245</strain>
    </source>
</reference>
<accession>A0A6A3GE59</accession>
<proteinExistence type="predicted"/>
<evidence type="ECO:0000313" key="3">
    <source>
        <dbReference type="Proteomes" id="UP000460718"/>
    </source>
</evidence>
<name>A0A6A3GE59_9STRA</name>
<dbReference type="AlphaFoldDB" id="A0A6A3GE59"/>
<comment type="caution">
    <text evidence="2">The sequence shown here is derived from an EMBL/GenBank/DDBJ whole genome shotgun (WGS) entry which is preliminary data.</text>
</comment>
<organism evidence="2 3">
    <name type="scientific">Phytophthora fragariae</name>
    <dbReference type="NCBI Taxonomy" id="53985"/>
    <lineage>
        <taxon>Eukaryota</taxon>
        <taxon>Sar</taxon>
        <taxon>Stramenopiles</taxon>
        <taxon>Oomycota</taxon>
        <taxon>Peronosporomycetes</taxon>
        <taxon>Peronosporales</taxon>
        <taxon>Peronosporaceae</taxon>
        <taxon>Phytophthora</taxon>
    </lineage>
</organism>
<dbReference type="Proteomes" id="UP000460718">
    <property type="component" value="Unassembled WGS sequence"/>
</dbReference>
<dbReference type="EMBL" id="QXFW01007513">
    <property type="protein sequence ID" value="KAE8956944.1"/>
    <property type="molecule type" value="Genomic_DNA"/>
</dbReference>
<protein>
    <submittedName>
        <fullName evidence="2">Uncharacterized protein</fullName>
    </submittedName>
</protein>
<sequence>MVALRARVQDAEARLENLQGVREDLDCLRNRIWDLPR</sequence>
<evidence type="ECO:0000313" key="2">
    <source>
        <dbReference type="EMBL" id="KAE8956944.1"/>
    </source>
</evidence>
<keyword evidence="1" id="KW-0175">Coiled coil</keyword>
<gene>
    <name evidence="2" type="ORF">PF011_g31306</name>
</gene>
<evidence type="ECO:0000256" key="1">
    <source>
        <dbReference type="SAM" id="Coils"/>
    </source>
</evidence>